<dbReference type="EMBL" id="RBKU01000001">
    <property type="protein sequence ID" value="RKR81724.1"/>
    <property type="molecule type" value="Genomic_DNA"/>
</dbReference>
<protein>
    <submittedName>
        <fullName evidence="5">Alginate lyase</fullName>
    </submittedName>
</protein>
<dbReference type="SUPFAM" id="SSF48230">
    <property type="entry name" value="Chondroitin AC/alginate lyase"/>
    <property type="match status" value="1"/>
</dbReference>
<feature type="chain" id="PRO_5019848537" evidence="3">
    <location>
        <begin position="20"/>
        <end position="361"/>
    </location>
</feature>
<feature type="signal peptide" evidence="3">
    <location>
        <begin position="1"/>
        <end position="19"/>
    </location>
</feature>
<evidence type="ECO:0000256" key="3">
    <source>
        <dbReference type="SAM" id="SignalP"/>
    </source>
</evidence>
<evidence type="ECO:0000256" key="2">
    <source>
        <dbReference type="ARBA" id="ARBA00023239"/>
    </source>
</evidence>
<evidence type="ECO:0000313" key="6">
    <source>
        <dbReference type="Proteomes" id="UP000268007"/>
    </source>
</evidence>
<organism evidence="5 6">
    <name type="scientific">Mucilaginibacter gracilis</name>
    <dbReference type="NCBI Taxonomy" id="423350"/>
    <lineage>
        <taxon>Bacteria</taxon>
        <taxon>Pseudomonadati</taxon>
        <taxon>Bacteroidota</taxon>
        <taxon>Sphingobacteriia</taxon>
        <taxon>Sphingobacteriales</taxon>
        <taxon>Sphingobacteriaceae</taxon>
        <taxon>Mucilaginibacter</taxon>
    </lineage>
</organism>
<dbReference type="RefSeq" id="WP_121197400.1">
    <property type="nucleotide sequence ID" value="NZ_RBKU01000001.1"/>
</dbReference>
<comment type="caution">
    <text evidence="5">The sequence shown here is derived from an EMBL/GenBank/DDBJ whole genome shotgun (WGS) entry which is preliminary data.</text>
</comment>
<dbReference type="InterPro" id="IPR008397">
    <property type="entry name" value="Alginate_lyase_dom"/>
</dbReference>
<dbReference type="Pfam" id="PF05426">
    <property type="entry name" value="Alginate_lyase"/>
    <property type="match status" value="1"/>
</dbReference>
<name>A0A495J0A1_9SPHI</name>
<feature type="domain" description="Alginate lyase" evidence="4">
    <location>
        <begin position="47"/>
        <end position="287"/>
    </location>
</feature>
<accession>A0A495J0A1</accession>
<proteinExistence type="predicted"/>
<dbReference type="GO" id="GO:0016829">
    <property type="term" value="F:lyase activity"/>
    <property type="evidence" value="ECO:0007669"/>
    <property type="project" value="UniProtKB-KW"/>
</dbReference>
<keyword evidence="2 5" id="KW-0456">Lyase</keyword>
<reference evidence="5 6" key="1">
    <citation type="submission" date="2018-10" db="EMBL/GenBank/DDBJ databases">
        <title>Genomic Encyclopedia of Archaeal and Bacterial Type Strains, Phase II (KMG-II): from individual species to whole genera.</title>
        <authorList>
            <person name="Goeker M."/>
        </authorList>
    </citation>
    <scope>NUCLEOTIDE SEQUENCE [LARGE SCALE GENOMIC DNA]</scope>
    <source>
        <strain evidence="5 6">DSM 18602</strain>
    </source>
</reference>
<keyword evidence="1 3" id="KW-0732">Signal</keyword>
<evidence type="ECO:0000259" key="4">
    <source>
        <dbReference type="Pfam" id="PF05426"/>
    </source>
</evidence>
<dbReference type="Proteomes" id="UP000268007">
    <property type="component" value="Unassembled WGS sequence"/>
</dbReference>
<dbReference type="AlphaFoldDB" id="A0A495J0A1"/>
<dbReference type="InterPro" id="IPR008929">
    <property type="entry name" value="Chondroitin_lyas"/>
</dbReference>
<evidence type="ECO:0000313" key="5">
    <source>
        <dbReference type="EMBL" id="RKR81724.1"/>
    </source>
</evidence>
<dbReference type="GO" id="GO:0042597">
    <property type="term" value="C:periplasmic space"/>
    <property type="evidence" value="ECO:0007669"/>
    <property type="project" value="InterPro"/>
</dbReference>
<keyword evidence="6" id="KW-1185">Reference proteome</keyword>
<gene>
    <name evidence="5" type="ORF">BDD43_1875</name>
</gene>
<sequence>MMKKLLLVTLLLLPVLVNAQYVGLNDKEVQSLKDLIGNDASVKQLYNQYQTLADVAVNVNPNPIDTIRSEGLLKGNPKKTATAYAMRDMGKMYALAIVYRVSGEKNYLTNLGAYLTAWAKVNTGRGDPIDDTGLDQAIEAYDLVKAKLKPNDNDLIVKWFKQTADAEIEGHKKGMNKETSYNNWNSHRLKIVAMIAYAINNNEYKKYVDEDLKRQLEKNLMPDGSSVDFKLRDALHYHVYDLEPLLKLAIILKRATGVDEYAAATASGASIKKSVEWVVPYITGQKTHGEFVNSTVKFDQARAQNGEAEYKPGTLWDAKNGYKTLALAAYFDPQYSNTLKTVKATTNDYSDWQLVLNKVTQ</sequence>
<evidence type="ECO:0000256" key="1">
    <source>
        <dbReference type="ARBA" id="ARBA00022729"/>
    </source>
</evidence>
<dbReference type="OrthoDB" id="1043373at2"/>
<dbReference type="Gene3D" id="1.50.10.100">
    <property type="entry name" value="Chondroitin AC/alginate lyase"/>
    <property type="match status" value="1"/>
</dbReference>